<dbReference type="PANTHER" id="PTHR30469:SF33">
    <property type="entry name" value="SLR1207 PROTEIN"/>
    <property type="match status" value="1"/>
</dbReference>
<dbReference type="Gene3D" id="1.10.287.470">
    <property type="entry name" value="Helix hairpin bin"/>
    <property type="match status" value="1"/>
</dbReference>
<evidence type="ECO:0000256" key="2">
    <source>
        <dbReference type="SAM" id="Phobius"/>
    </source>
</evidence>
<feature type="coiled-coil region" evidence="1">
    <location>
        <begin position="198"/>
        <end position="225"/>
    </location>
</feature>
<accession>A0A6G6YB37</accession>
<gene>
    <name evidence="4" type="ORF">G5C33_18525</name>
</gene>
<name>A0A6G6YB37_9SPHN</name>
<keyword evidence="1" id="KW-0175">Coiled coil</keyword>
<dbReference type="Gene3D" id="2.40.50.100">
    <property type="match status" value="1"/>
</dbReference>
<evidence type="ECO:0000313" key="5">
    <source>
        <dbReference type="Proteomes" id="UP000501568"/>
    </source>
</evidence>
<dbReference type="Proteomes" id="UP000501568">
    <property type="component" value="Chromosome"/>
</dbReference>
<dbReference type="EMBL" id="CP049109">
    <property type="protein sequence ID" value="QIG82037.1"/>
    <property type="molecule type" value="Genomic_DNA"/>
</dbReference>
<keyword evidence="2" id="KW-0472">Membrane</keyword>
<dbReference type="SUPFAM" id="SSF111369">
    <property type="entry name" value="HlyD-like secretion proteins"/>
    <property type="match status" value="1"/>
</dbReference>
<feature type="coiled-coil region" evidence="1">
    <location>
        <begin position="132"/>
        <end position="166"/>
    </location>
</feature>
<dbReference type="AlphaFoldDB" id="A0A6G6YB37"/>
<evidence type="ECO:0000256" key="1">
    <source>
        <dbReference type="SAM" id="Coils"/>
    </source>
</evidence>
<dbReference type="InterPro" id="IPR058627">
    <property type="entry name" value="MdtA-like_C"/>
</dbReference>
<evidence type="ECO:0000313" key="4">
    <source>
        <dbReference type="EMBL" id="QIG82037.1"/>
    </source>
</evidence>
<dbReference type="GO" id="GO:1990281">
    <property type="term" value="C:efflux pump complex"/>
    <property type="evidence" value="ECO:0007669"/>
    <property type="project" value="TreeGrafter"/>
</dbReference>
<feature type="transmembrane region" description="Helical" evidence="2">
    <location>
        <begin position="15"/>
        <end position="36"/>
    </location>
</feature>
<reference evidence="4 5" key="1">
    <citation type="submission" date="2020-02" db="EMBL/GenBank/DDBJ databases">
        <authorList>
            <person name="Zheng R.K."/>
            <person name="Sun C.M."/>
        </authorList>
    </citation>
    <scope>NUCLEOTIDE SEQUENCE [LARGE SCALE GENOMIC DNA]</scope>
    <source>
        <strain evidence="5">zrk23</strain>
    </source>
</reference>
<dbReference type="KEGG" id="spzr:G5C33_18525"/>
<dbReference type="Gene3D" id="2.40.420.20">
    <property type="match status" value="1"/>
</dbReference>
<keyword evidence="2" id="KW-1133">Transmembrane helix</keyword>
<sequence length="416" mass="45174">MDQRIARPGRGRRKLLVRGAIALAVLIVLVVAYLLMPGANAVTVDRDSVRIGTVESEPFRDYVPLRGEVTPLRTVYVSALAGGQVDALVASDGAMVVSGEPLVRLVNPDLQCDVATRTAGIAGQLSNVSGERLSVQRSRQQAESELADARNQLRRAEHDLHVKQTLFEKNIVNEAAVRPLREDVAYLRERVEALEVARRAELATLADQEARIDQSQRQLRASLEMVEQSLDALTIRAPAGGRLTAFTVQPGQAIQPGDRIGQIDSEGAWKLVADVDQFYLNRVRIGQHAAAEIGGRKVSLTVSKILPQVENGRFRIELVFAERAPDGLNRGQIVDGKLVLGAAQRAVVAPSGPWLDAGGTIAFVVDADGNRAVRRSIAVGRRNPEQVEITSGLTPGERIVLGSIDDYATRDQLRIR</sequence>
<organism evidence="4 5">
    <name type="scientific">Stakelama tenebrarum</name>
    <dbReference type="NCBI Taxonomy" id="2711215"/>
    <lineage>
        <taxon>Bacteria</taxon>
        <taxon>Pseudomonadati</taxon>
        <taxon>Pseudomonadota</taxon>
        <taxon>Alphaproteobacteria</taxon>
        <taxon>Sphingomonadales</taxon>
        <taxon>Sphingomonadaceae</taxon>
        <taxon>Stakelama</taxon>
    </lineage>
</organism>
<dbReference type="GO" id="GO:0015562">
    <property type="term" value="F:efflux transmembrane transporter activity"/>
    <property type="evidence" value="ECO:0007669"/>
    <property type="project" value="TreeGrafter"/>
</dbReference>
<dbReference type="PANTHER" id="PTHR30469">
    <property type="entry name" value="MULTIDRUG RESISTANCE PROTEIN MDTA"/>
    <property type="match status" value="1"/>
</dbReference>
<keyword evidence="5" id="KW-1185">Reference proteome</keyword>
<feature type="domain" description="Multidrug resistance protein MdtA-like C-terminal permuted SH3" evidence="3">
    <location>
        <begin position="358"/>
        <end position="405"/>
    </location>
</feature>
<proteinExistence type="predicted"/>
<keyword evidence="2" id="KW-0812">Transmembrane</keyword>
<dbReference type="Pfam" id="PF25967">
    <property type="entry name" value="RND-MFP_C"/>
    <property type="match status" value="1"/>
</dbReference>
<protein>
    <submittedName>
        <fullName evidence="4">HlyD family efflux transporter periplasmic adaptor subunit</fullName>
    </submittedName>
</protein>
<evidence type="ECO:0000259" key="3">
    <source>
        <dbReference type="Pfam" id="PF25967"/>
    </source>
</evidence>